<dbReference type="Proteomes" id="UP000095192">
    <property type="component" value="Unassembled WGS sequence"/>
</dbReference>
<reference evidence="2 3" key="1">
    <citation type="journal article" date="2016" name="BMC Genomics">
        <title>Comparative genomics reveals Cyclospora cayetanensis possesses coccidia-like metabolism and invasion components but unique surface antigens.</title>
        <authorList>
            <person name="Liu S."/>
            <person name="Wang L."/>
            <person name="Zheng H."/>
            <person name="Xu Z."/>
            <person name="Roellig D.M."/>
            <person name="Li N."/>
            <person name="Frace M.A."/>
            <person name="Tang K."/>
            <person name="Arrowood M.J."/>
            <person name="Moss D.M."/>
            <person name="Zhang L."/>
            <person name="Feng Y."/>
            <person name="Xiao L."/>
        </authorList>
    </citation>
    <scope>NUCLEOTIDE SEQUENCE [LARGE SCALE GENOMIC DNA]</scope>
    <source>
        <strain evidence="2 3">CHN_HEN01</strain>
    </source>
</reference>
<feature type="region of interest" description="Disordered" evidence="1">
    <location>
        <begin position="591"/>
        <end position="684"/>
    </location>
</feature>
<feature type="compositionally biased region" description="Basic and acidic residues" evidence="1">
    <location>
        <begin position="594"/>
        <end position="623"/>
    </location>
</feature>
<evidence type="ECO:0000313" key="3">
    <source>
        <dbReference type="Proteomes" id="UP000095192"/>
    </source>
</evidence>
<gene>
    <name evidence="2" type="ORF">cyc_05856</name>
</gene>
<dbReference type="AlphaFoldDB" id="A0A1D3CWU7"/>
<dbReference type="EMBL" id="JROU02001672">
    <property type="protein sequence ID" value="OEH75666.1"/>
    <property type="molecule type" value="Genomic_DNA"/>
</dbReference>
<protein>
    <submittedName>
        <fullName evidence="2">Uncharacterized protein</fullName>
    </submittedName>
</protein>
<feature type="region of interest" description="Disordered" evidence="1">
    <location>
        <begin position="506"/>
        <end position="525"/>
    </location>
</feature>
<name>A0A1D3CWU7_9EIME</name>
<dbReference type="InParanoid" id="A0A1D3CWU7"/>
<feature type="compositionally biased region" description="Basic and acidic residues" evidence="1">
    <location>
        <begin position="184"/>
        <end position="197"/>
    </location>
</feature>
<accession>A0A1D3CWU7</accession>
<feature type="compositionally biased region" description="Polar residues" evidence="1">
    <location>
        <begin position="483"/>
        <end position="494"/>
    </location>
</feature>
<feature type="region of interest" description="Disordered" evidence="1">
    <location>
        <begin position="184"/>
        <end position="206"/>
    </location>
</feature>
<dbReference type="VEuPathDB" id="ToxoDB:cyc_05856"/>
<feature type="region of interest" description="Disordered" evidence="1">
    <location>
        <begin position="451"/>
        <end position="500"/>
    </location>
</feature>
<feature type="region of interest" description="Disordered" evidence="1">
    <location>
        <begin position="128"/>
        <end position="162"/>
    </location>
</feature>
<sequence length="728" mass="79998">MPLGSGLRHFPSPPASRGHGFELPSRGSLDGAAPALRDHPIDGMEWAPAHVLQLLPVAAAPTMNHKIDFTLLERYYALHRAIDLHKHLESGRLGVHPKPPAPPPCVPRATRALAPVLHALDRIGGDFCSSSHSTATKKRRGAPDTILPSVPTETPSEAPALTRTPSEAKLFKGRKSCLKLPEVQRESFQDNPTERHPRPVIGKPQDTASALEGFDRTFVDWYNRELRRKLNIERQHAAARVRLTEEAWLEHKASKREQEQYRLDAQRVVDRKRRNAYMEKLAFRLRLDPAVAEAFRDASHDTLAGAETTNQQGNLQRDTNTVVDTAVAVGASGVRKKVDPHLKEQLQKEREKKEIRAFLEVPCFASPEARPRLSHNKKAYRAAAWWPKINELDAISYWELVLDLKVQSLAEGLSAPQADRRLVAEAAAIAARLNEARRSLETPFDAKASRIAPVPLSESPSPEKDKPRVYGREEAPVDKGTVSAGSNITTPQEESSGELPALVESRGASEALNDPEVCGGKRKHEKKSGVLLGLPDGLCKKGFKSGYEATPADVIAFRASALAVRSLGPFKLKVTPAAYGERQTHHRNTVATDRAVHSREEAHSSRVTSRGESRKFASDDATHTRHTAIGRPNGKTGYHKGATQNRGVPEKKAPKSHLLKPSEGLDSPYRLESSSMAASTAGAERLEDDGWHGLEVASGRVLQESTVKGKAILKRVEDSREQDGYTIA</sequence>
<evidence type="ECO:0000313" key="2">
    <source>
        <dbReference type="EMBL" id="OEH75666.1"/>
    </source>
</evidence>
<feature type="compositionally biased region" description="Basic and acidic residues" evidence="1">
    <location>
        <begin position="461"/>
        <end position="477"/>
    </location>
</feature>
<proteinExistence type="predicted"/>
<comment type="caution">
    <text evidence="2">The sequence shown here is derived from an EMBL/GenBank/DDBJ whole genome shotgun (WGS) entry which is preliminary data.</text>
</comment>
<organism evidence="2 3">
    <name type="scientific">Cyclospora cayetanensis</name>
    <dbReference type="NCBI Taxonomy" id="88456"/>
    <lineage>
        <taxon>Eukaryota</taxon>
        <taxon>Sar</taxon>
        <taxon>Alveolata</taxon>
        <taxon>Apicomplexa</taxon>
        <taxon>Conoidasida</taxon>
        <taxon>Coccidia</taxon>
        <taxon>Eucoccidiorida</taxon>
        <taxon>Eimeriorina</taxon>
        <taxon>Eimeriidae</taxon>
        <taxon>Cyclospora</taxon>
    </lineage>
</organism>
<feature type="region of interest" description="Disordered" evidence="1">
    <location>
        <begin position="1"/>
        <end position="35"/>
    </location>
</feature>
<evidence type="ECO:0000256" key="1">
    <source>
        <dbReference type="SAM" id="MobiDB-lite"/>
    </source>
</evidence>
<keyword evidence="3" id="KW-1185">Reference proteome</keyword>